<keyword evidence="1" id="KW-0547">Nucleotide-binding</keyword>
<dbReference type="GO" id="GO:0016887">
    <property type="term" value="F:ATP hydrolysis activity"/>
    <property type="evidence" value="ECO:0007669"/>
    <property type="project" value="InterPro"/>
</dbReference>
<dbReference type="GO" id="GO:0005524">
    <property type="term" value="F:ATP binding"/>
    <property type="evidence" value="ECO:0007669"/>
    <property type="project" value="UniProtKB-KW"/>
</dbReference>
<comment type="caution">
    <text evidence="3">The sequence shown here is derived from an EMBL/GenBank/DDBJ whole genome shotgun (WGS) entry which is preliminary data.</text>
</comment>
<reference evidence="3 4" key="1">
    <citation type="journal article" date="2012" name="J. Bacteriol.">
        <title>Genome Sequence of Gallaecimonas xiamenensis Type Strain 3-C-1.</title>
        <authorList>
            <person name="Lai Q."/>
            <person name="Wang L."/>
            <person name="Wang W."/>
            <person name="Shao Z."/>
        </authorList>
    </citation>
    <scope>NUCLEOTIDE SEQUENCE [LARGE SCALE GENOMIC DNA]</scope>
    <source>
        <strain evidence="3 4">3-C-1</strain>
    </source>
</reference>
<dbReference type="GO" id="GO:0051301">
    <property type="term" value="P:cell division"/>
    <property type="evidence" value="ECO:0007669"/>
    <property type="project" value="TreeGrafter"/>
</dbReference>
<evidence type="ECO:0000256" key="1">
    <source>
        <dbReference type="ARBA" id="ARBA00022741"/>
    </source>
</evidence>
<dbReference type="InterPro" id="IPR027417">
    <property type="entry name" value="P-loop_NTPase"/>
</dbReference>
<dbReference type="Proteomes" id="UP000006755">
    <property type="component" value="Unassembled WGS sequence"/>
</dbReference>
<dbReference type="eggNOG" id="COG1485">
    <property type="taxonomic scope" value="Bacteria"/>
</dbReference>
<evidence type="ECO:0000313" key="4">
    <source>
        <dbReference type="Proteomes" id="UP000006755"/>
    </source>
</evidence>
<accession>K2J4S0</accession>
<keyword evidence="4" id="KW-1185">Reference proteome</keyword>
<protein>
    <submittedName>
        <fullName evidence="3">AFG1 family ATPase</fullName>
    </submittedName>
</protein>
<keyword evidence="2" id="KW-0067">ATP-binding</keyword>
<dbReference type="AlphaFoldDB" id="K2J4S0"/>
<organism evidence="3 4">
    <name type="scientific">Gallaecimonas xiamenensis 3-C-1</name>
    <dbReference type="NCBI Taxonomy" id="745411"/>
    <lineage>
        <taxon>Bacteria</taxon>
        <taxon>Pseudomonadati</taxon>
        <taxon>Pseudomonadota</taxon>
        <taxon>Gammaproteobacteria</taxon>
        <taxon>Enterobacterales</taxon>
        <taxon>Gallaecimonadaceae</taxon>
        <taxon>Gallaecimonas</taxon>
    </lineage>
</organism>
<dbReference type="Gene3D" id="3.40.50.300">
    <property type="entry name" value="P-loop containing nucleotide triphosphate hydrolases"/>
    <property type="match status" value="1"/>
</dbReference>
<dbReference type="GO" id="GO:0005737">
    <property type="term" value="C:cytoplasm"/>
    <property type="evidence" value="ECO:0007669"/>
    <property type="project" value="TreeGrafter"/>
</dbReference>
<dbReference type="GO" id="GO:0032153">
    <property type="term" value="C:cell division site"/>
    <property type="evidence" value="ECO:0007669"/>
    <property type="project" value="TreeGrafter"/>
</dbReference>
<dbReference type="InterPro" id="IPR005654">
    <property type="entry name" value="ATPase_AFG1-like"/>
</dbReference>
<sequence>MSQTPAQRYQALLAGAGFAPDPAQAQAVTALNQLYQALKTPGQPLGLYLWGDVGRGKTMLMDLFFEALDDSLKLRLHFHRFMAWVHEELRQEAGHAEPLALIAKRLRQRCRVLCFDEFFVSDIGDAMLLTRLFQALFAEGLVLVATSNIPMQRLYENGLQRDRFLPGIALLQRHCRQLHLDGGLDHRLRHLKVVPTCFAPGQGHFAALFTQMTGQAPQAGQLLLCNRPVPTLGLADGVAWFDFKALCEGPRSALDYIALAGQVKLVLLSGVPLLGGQAKEWIKARGTEDGVEATATGERRVHYAVGDDPARRFISLVDELYDQKVALCLEAPAPPAALYQGGALAFEFRRTQSRLVEMQSSDYLGALIPAALAQASKGC</sequence>
<name>K2J4S0_9GAMM</name>
<dbReference type="PATRIC" id="fig|745411.4.peg.2853"/>
<dbReference type="EMBL" id="AMRI01000022">
    <property type="protein sequence ID" value="EKE69907.1"/>
    <property type="molecule type" value="Genomic_DNA"/>
</dbReference>
<proteinExistence type="predicted"/>
<dbReference type="RefSeq" id="WP_008485739.1">
    <property type="nucleotide sequence ID" value="NZ_AMRI01000022.1"/>
</dbReference>
<dbReference type="Pfam" id="PF03969">
    <property type="entry name" value="AFG1_ATPase"/>
    <property type="match status" value="2"/>
</dbReference>
<gene>
    <name evidence="3" type="ORF">B3C1_14505</name>
</gene>
<dbReference type="PANTHER" id="PTHR12169:SF6">
    <property type="entry name" value="AFG1-LIKE ATPASE"/>
    <property type="match status" value="1"/>
</dbReference>
<dbReference type="PANTHER" id="PTHR12169">
    <property type="entry name" value="ATPASE N2B"/>
    <property type="match status" value="1"/>
</dbReference>
<dbReference type="NCBIfam" id="NF040713">
    <property type="entry name" value="ZapE"/>
    <property type="match status" value="1"/>
</dbReference>
<evidence type="ECO:0000313" key="3">
    <source>
        <dbReference type="EMBL" id="EKE69907.1"/>
    </source>
</evidence>
<dbReference type="SUPFAM" id="SSF52540">
    <property type="entry name" value="P-loop containing nucleoside triphosphate hydrolases"/>
    <property type="match status" value="1"/>
</dbReference>
<dbReference type="OrthoDB" id="9774491at2"/>
<dbReference type="STRING" id="745411.B3C1_14505"/>
<evidence type="ECO:0000256" key="2">
    <source>
        <dbReference type="ARBA" id="ARBA00022840"/>
    </source>
</evidence>